<proteinExistence type="inferred from homology"/>
<evidence type="ECO:0000313" key="3">
    <source>
        <dbReference type="EMBL" id="PZX66065.1"/>
    </source>
</evidence>
<accession>A0A2W7SSL9</accession>
<evidence type="ECO:0000256" key="1">
    <source>
        <dbReference type="ARBA" id="ARBA00008950"/>
    </source>
</evidence>
<dbReference type="PANTHER" id="PTHR42850">
    <property type="entry name" value="METALLOPHOSPHOESTERASE"/>
    <property type="match status" value="1"/>
</dbReference>
<dbReference type="Proteomes" id="UP000249720">
    <property type="component" value="Unassembled WGS sequence"/>
</dbReference>
<dbReference type="Pfam" id="PF12850">
    <property type="entry name" value="Metallophos_2"/>
    <property type="match status" value="1"/>
</dbReference>
<dbReference type="InterPro" id="IPR029052">
    <property type="entry name" value="Metallo-depent_PP-like"/>
</dbReference>
<dbReference type="PANTHER" id="PTHR42850:SF2">
    <property type="entry name" value="BLL5683 PROTEIN"/>
    <property type="match status" value="1"/>
</dbReference>
<reference evidence="3 4" key="1">
    <citation type="submission" date="2018-06" db="EMBL/GenBank/DDBJ databases">
        <title>Genomic Encyclopedia of Archaeal and Bacterial Type Strains, Phase II (KMG-II): from individual species to whole genera.</title>
        <authorList>
            <person name="Goeker M."/>
        </authorList>
    </citation>
    <scope>NUCLEOTIDE SEQUENCE [LARGE SCALE GENOMIC DNA]</scope>
    <source>
        <strain evidence="3 4">DSM 23241</strain>
    </source>
</reference>
<dbReference type="AlphaFoldDB" id="A0A2W7SSL9"/>
<dbReference type="CDD" id="cd00838">
    <property type="entry name" value="MPP_superfamily"/>
    <property type="match status" value="1"/>
</dbReference>
<name>A0A2W7SSL9_9BACT</name>
<dbReference type="InterPro" id="IPR024654">
    <property type="entry name" value="Calcineurin-like_PHP_lpxH"/>
</dbReference>
<dbReference type="GO" id="GO:0005737">
    <property type="term" value="C:cytoplasm"/>
    <property type="evidence" value="ECO:0007669"/>
    <property type="project" value="TreeGrafter"/>
</dbReference>
<dbReference type="OrthoDB" id="9813918at2"/>
<dbReference type="EMBL" id="QKZV01000001">
    <property type="protein sequence ID" value="PZX66065.1"/>
    <property type="molecule type" value="Genomic_DNA"/>
</dbReference>
<organism evidence="3 4">
    <name type="scientific">Hydrotalea sandarakina</name>
    <dbReference type="NCBI Taxonomy" id="1004304"/>
    <lineage>
        <taxon>Bacteria</taxon>
        <taxon>Pseudomonadati</taxon>
        <taxon>Bacteroidota</taxon>
        <taxon>Chitinophagia</taxon>
        <taxon>Chitinophagales</taxon>
        <taxon>Chitinophagaceae</taxon>
        <taxon>Hydrotalea</taxon>
    </lineage>
</organism>
<keyword evidence="4" id="KW-1185">Reference proteome</keyword>
<gene>
    <name evidence="3" type="ORF">LX80_00565</name>
</gene>
<dbReference type="GO" id="GO:0016791">
    <property type="term" value="F:phosphatase activity"/>
    <property type="evidence" value="ECO:0007669"/>
    <property type="project" value="TreeGrafter"/>
</dbReference>
<dbReference type="Gene3D" id="3.60.21.10">
    <property type="match status" value="1"/>
</dbReference>
<comment type="caution">
    <text evidence="3">The sequence shown here is derived from an EMBL/GenBank/DDBJ whole genome shotgun (WGS) entry which is preliminary data.</text>
</comment>
<dbReference type="RefSeq" id="WP_111293490.1">
    <property type="nucleotide sequence ID" value="NZ_QKZV01000001.1"/>
</dbReference>
<evidence type="ECO:0000313" key="4">
    <source>
        <dbReference type="Proteomes" id="UP000249720"/>
    </source>
</evidence>
<dbReference type="InterPro" id="IPR050126">
    <property type="entry name" value="Ap4A_hydrolase"/>
</dbReference>
<dbReference type="PIRSF" id="PIRSF000883">
    <property type="entry name" value="Pesterase_MJ0912"/>
    <property type="match status" value="1"/>
</dbReference>
<protein>
    <submittedName>
        <fullName evidence="3">Putative phosphoesterase</fullName>
    </submittedName>
</protein>
<feature type="domain" description="Calcineurin-like phosphoesterase" evidence="2">
    <location>
        <begin position="1"/>
        <end position="212"/>
    </location>
</feature>
<comment type="similarity">
    <text evidence="1">Belongs to the metallophosphoesterase superfamily. YfcE family.</text>
</comment>
<evidence type="ECO:0000259" key="2">
    <source>
        <dbReference type="Pfam" id="PF12850"/>
    </source>
</evidence>
<dbReference type="InterPro" id="IPR011152">
    <property type="entry name" value="Pesterase_MJ0912"/>
</dbReference>
<sequence length="257" mass="29502">MKIAVFSDVHANLPALKSVYAHIEKQQPDAIYCLGDWVNQNIWNNEVVDFMQEHKIPSVLGNHDEGIGNNLSKFPFSYGSREEIDWGMDAIQFTLKQLTEERKAILRALPLNIKLKITTGNNERTLLFAHGTPKSNAERIYRFYKQTELSKMLDDEAADVLFIGNTHASFHKQIERVINGEKTYQHIINPGSVGSPKDGSWHACYAMIEIDTGKDIKYEPDALQVYFYRLDYDIDTVIKGIKNSSLHIYYAVRLLKY</sequence>
<dbReference type="SUPFAM" id="SSF56300">
    <property type="entry name" value="Metallo-dependent phosphatases"/>
    <property type="match status" value="1"/>
</dbReference>